<feature type="transmembrane region" description="Helical" evidence="5">
    <location>
        <begin position="30"/>
        <end position="49"/>
    </location>
</feature>
<keyword evidence="2 5" id="KW-0812">Transmembrane</keyword>
<gene>
    <name evidence="7" type="ORF">CLAFUR5_05918</name>
</gene>
<dbReference type="PANTHER" id="PTHR23502:SF60">
    <property type="entry name" value="MAJOR FACILITATOR SUPERFAMILY (MFS) PROFILE DOMAIN-CONTAINING PROTEIN-RELATED"/>
    <property type="match status" value="1"/>
</dbReference>
<keyword evidence="3 5" id="KW-1133">Transmembrane helix</keyword>
<dbReference type="InterPro" id="IPR020846">
    <property type="entry name" value="MFS_dom"/>
</dbReference>
<evidence type="ECO:0000313" key="7">
    <source>
        <dbReference type="EMBL" id="UJO18111.1"/>
    </source>
</evidence>
<dbReference type="OrthoDB" id="6770063at2759"/>
<keyword evidence="8" id="KW-1185">Reference proteome</keyword>
<keyword evidence="4 5" id="KW-0472">Membrane</keyword>
<dbReference type="Pfam" id="PF07690">
    <property type="entry name" value="MFS_1"/>
    <property type="match status" value="1"/>
</dbReference>
<organism evidence="7 8">
    <name type="scientific">Passalora fulva</name>
    <name type="common">Tomato leaf mold</name>
    <name type="synonym">Cladosporium fulvum</name>
    <dbReference type="NCBI Taxonomy" id="5499"/>
    <lineage>
        <taxon>Eukaryota</taxon>
        <taxon>Fungi</taxon>
        <taxon>Dikarya</taxon>
        <taxon>Ascomycota</taxon>
        <taxon>Pezizomycotina</taxon>
        <taxon>Dothideomycetes</taxon>
        <taxon>Dothideomycetidae</taxon>
        <taxon>Mycosphaerellales</taxon>
        <taxon>Mycosphaerellaceae</taxon>
        <taxon>Fulvia</taxon>
    </lineage>
</organism>
<name>A0A9Q8LI80_PASFU</name>
<evidence type="ECO:0000256" key="2">
    <source>
        <dbReference type="ARBA" id="ARBA00022692"/>
    </source>
</evidence>
<dbReference type="RefSeq" id="XP_047762477.1">
    <property type="nucleotide sequence ID" value="XM_047905066.1"/>
</dbReference>
<evidence type="ECO:0000313" key="8">
    <source>
        <dbReference type="Proteomes" id="UP000756132"/>
    </source>
</evidence>
<feature type="transmembrane region" description="Helical" evidence="5">
    <location>
        <begin position="198"/>
        <end position="221"/>
    </location>
</feature>
<feature type="domain" description="Major facilitator superfamily (MFS) profile" evidence="6">
    <location>
        <begin position="1"/>
        <end position="334"/>
    </location>
</feature>
<dbReference type="AlphaFoldDB" id="A0A9Q8LI80"/>
<reference evidence="7" key="2">
    <citation type="journal article" date="2022" name="Microb. Genom.">
        <title>A chromosome-scale genome assembly of the tomato pathogen Cladosporium fulvum reveals a compartmentalized genome architecture and the presence of a dispensable chromosome.</title>
        <authorList>
            <person name="Zaccaron A.Z."/>
            <person name="Chen L.H."/>
            <person name="Samaras A."/>
            <person name="Stergiopoulos I."/>
        </authorList>
    </citation>
    <scope>NUCLEOTIDE SEQUENCE</scope>
    <source>
        <strain evidence="7">Race5_Kim</strain>
    </source>
</reference>
<dbReference type="PANTHER" id="PTHR23502">
    <property type="entry name" value="MAJOR FACILITATOR SUPERFAMILY"/>
    <property type="match status" value="1"/>
</dbReference>
<evidence type="ECO:0000259" key="6">
    <source>
        <dbReference type="PROSITE" id="PS50850"/>
    </source>
</evidence>
<proteinExistence type="predicted"/>
<feature type="transmembrane region" description="Helical" evidence="5">
    <location>
        <begin position="117"/>
        <end position="140"/>
    </location>
</feature>
<evidence type="ECO:0000256" key="4">
    <source>
        <dbReference type="ARBA" id="ARBA00023136"/>
    </source>
</evidence>
<dbReference type="Proteomes" id="UP000756132">
    <property type="component" value="Chromosome 5"/>
</dbReference>
<feature type="transmembrane region" description="Helical" evidence="5">
    <location>
        <begin position="56"/>
        <end position="77"/>
    </location>
</feature>
<dbReference type="InterPro" id="IPR011701">
    <property type="entry name" value="MFS"/>
</dbReference>
<dbReference type="InterPro" id="IPR036259">
    <property type="entry name" value="MFS_trans_sf"/>
</dbReference>
<evidence type="ECO:0000256" key="5">
    <source>
        <dbReference type="SAM" id="Phobius"/>
    </source>
</evidence>
<accession>A0A9Q8LI80</accession>
<dbReference type="GO" id="GO:0016020">
    <property type="term" value="C:membrane"/>
    <property type="evidence" value="ECO:0007669"/>
    <property type="project" value="UniProtKB-SubCell"/>
</dbReference>
<dbReference type="Gene3D" id="1.20.1720.10">
    <property type="entry name" value="Multidrug resistance protein D"/>
    <property type="match status" value="1"/>
</dbReference>
<sequence>MTPISSTMIAPAATELSRDPHLTSSFDLQLVFSIFFIGYIVGPLFLAPLSEIYGRMIVLQLANIFFLVFNLACDFAHTRGEMLAFRLLCGLGACAPASIGGGVLGDLFRKEERGMAVALYTSGFIVGPSLGPVLGILIYFNLPETFGPRILYWRVSKLRRETGNSRLRTEWELEDHTTVKVLKQAFVRPFILLSTQPIVQFLALYLALLYGIFFLVLSTFFRVFTEPGGYILDLTYKRFSEKAPGKPEHRIALVFPSIVLASGGIFMYGWSVQATPHWIVPDIGGFLFSFGVSVLYTGIQAYGASVLWFFGEKLRARSPSAARKGEIEGDVPSL</sequence>
<protein>
    <submittedName>
        <fullName evidence="7">Efflux pump vrtL</fullName>
    </submittedName>
</protein>
<dbReference type="GO" id="GO:0022857">
    <property type="term" value="F:transmembrane transporter activity"/>
    <property type="evidence" value="ECO:0007669"/>
    <property type="project" value="InterPro"/>
</dbReference>
<dbReference type="GeneID" id="71985796"/>
<evidence type="ECO:0000256" key="1">
    <source>
        <dbReference type="ARBA" id="ARBA00004141"/>
    </source>
</evidence>
<feature type="transmembrane region" description="Helical" evidence="5">
    <location>
        <begin position="83"/>
        <end position="105"/>
    </location>
</feature>
<feature type="transmembrane region" description="Helical" evidence="5">
    <location>
        <begin position="283"/>
        <end position="310"/>
    </location>
</feature>
<dbReference type="KEGG" id="ffu:CLAFUR5_05918"/>
<evidence type="ECO:0000256" key="3">
    <source>
        <dbReference type="ARBA" id="ARBA00022989"/>
    </source>
</evidence>
<comment type="subcellular location">
    <subcellularLocation>
        <location evidence="1">Membrane</location>
        <topology evidence="1">Multi-pass membrane protein</topology>
    </subcellularLocation>
</comment>
<reference evidence="7" key="1">
    <citation type="submission" date="2021-12" db="EMBL/GenBank/DDBJ databases">
        <authorList>
            <person name="Zaccaron A."/>
            <person name="Stergiopoulos I."/>
        </authorList>
    </citation>
    <scope>NUCLEOTIDE SEQUENCE</scope>
    <source>
        <strain evidence="7">Race5_Kim</strain>
    </source>
</reference>
<dbReference type="EMBL" id="CP090167">
    <property type="protein sequence ID" value="UJO18111.1"/>
    <property type="molecule type" value="Genomic_DNA"/>
</dbReference>
<dbReference type="PROSITE" id="PS50850">
    <property type="entry name" value="MFS"/>
    <property type="match status" value="1"/>
</dbReference>
<feature type="transmembrane region" description="Helical" evidence="5">
    <location>
        <begin position="251"/>
        <end position="271"/>
    </location>
</feature>
<dbReference type="SUPFAM" id="SSF103473">
    <property type="entry name" value="MFS general substrate transporter"/>
    <property type="match status" value="1"/>
</dbReference>